<gene>
    <name evidence="1" type="ORF">SAMN04489758_104106</name>
</gene>
<keyword evidence="1" id="KW-0695">RNA-directed DNA polymerase</keyword>
<evidence type="ECO:0000313" key="2">
    <source>
        <dbReference type="Proteomes" id="UP000198558"/>
    </source>
</evidence>
<protein>
    <submittedName>
        <fullName evidence="1">Reverse transcriptase (RNA-dependent DNA polymerase)</fullName>
    </submittedName>
</protein>
<dbReference type="AlphaFoldDB" id="A0A1I0D0R9"/>
<dbReference type="InterPro" id="IPR051083">
    <property type="entry name" value="GrpII_Intron_Splice-Mob/Def"/>
</dbReference>
<organism evidence="1 2">
    <name type="scientific">Thomasclavelia cocleata</name>
    <dbReference type="NCBI Taxonomy" id="69824"/>
    <lineage>
        <taxon>Bacteria</taxon>
        <taxon>Bacillati</taxon>
        <taxon>Bacillota</taxon>
        <taxon>Erysipelotrichia</taxon>
        <taxon>Erysipelotrichales</taxon>
        <taxon>Coprobacillaceae</taxon>
        <taxon>Thomasclavelia</taxon>
    </lineage>
</organism>
<name>A0A1I0D0R9_9FIRM</name>
<dbReference type="GO" id="GO:0003964">
    <property type="term" value="F:RNA-directed DNA polymerase activity"/>
    <property type="evidence" value="ECO:0007669"/>
    <property type="project" value="UniProtKB-KW"/>
</dbReference>
<keyword evidence="1" id="KW-0808">Transferase</keyword>
<dbReference type="PANTHER" id="PTHR34047:SF8">
    <property type="entry name" value="PROTEIN YKFC"/>
    <property type="match status" value="1"/>
</dbReference>
<sequence length="76" mass="8739">MNKQYRSMPVKRVYIPKLNGKKRPLGLLTVVDQVIQQAVLQTLTTVYEPIFSDRSYGFRPKIAMNVVNFTISPKVL</sequence>
<keyword evidence="2" id="KW-1185">Reference proteome</keyword>
<dbReference type="SUPFAM" id="SSF56672">
    <property type="entry name" value="DNA/RNA polymerases"/>
    <property type="match status" value="1"/>
</dbReference>
<reference evidence="2" key="1">
    <citation type="submission" date="2016-10" db="EMBL/GenBank/DDBJ databases">
        <authorList>
            <person name="Varghese N."/>
            <person name="Submissions S."/>
        </authorList>
    </citation>
    <scope>NUCLEOTIDE SEQUENCE [LARGE SCALE GENOMIC DNA]</scope>
    <source>
        <strain evidence="2">DSM 1551</strain>
    </source>
</reference>
<accession>A0A1I0D0R9</accession>
<dbReference type="EMBL" id="FOIN01000004">
    <property type="protein sequence ID" value="SET25754.1"/>
    <property type="molecule type" value="Genomic_DNA"/>
</dbReference>
<dbReference type="PANTHER" id="PTHR34047">
    <property type="entry name" value="NUCLEAR INTRON MATURASE 1, MITOCHONDRIAL-RELATED"/>
    <property type="match status" value="1"/>
</dbReference>
<proteinExistence type="predicted"/>
<dbReference type="Proteomes" id="UP000198558">
    <property type="component" value="Unassembled WGS sequence"/>
</dbReference>
<evidence type="ECO:0000313" key="1">
    <source>
        <dbReference type="EMBL" id="SET25754.1"/>
    </source>
</evidence>
<keyword evidence="1" id="KW-0548">Nucleotidyltransferase</keyword>
<dbReference type="InterPro" id="IPR043502">
    <property type="entry name" value="DNA/RNA_pol_sf"/>
</dbReference>